<dbReference type="AlphaFoldDB" id="A0A538UDS0"/>
<evidence type="ECO:0000313" key="2">
    <source>
        <dbReference type="EMBL" id="TMQ74044.1"/>
    </source>
</evidence>
<name>A0A538UDS0_UNCEI</name>
<proteinExistence type="predicted"/>
<feature type="chain" id="PRO_5022112726" evidence="1">
    <location>
        <begin position="25"/>
        <end position="295"/>
    </location>
</feature>
<dbReference type="InterPro" id="IPR011094">
    <property type="entry name" value="Uncharacterised_LppY/LpqO"/>
</dbReference>
<dbReference type="Proteomes" id="UP000319771">
    <property type="component" value="Unassembled WGS sequence"/>
</dbReference>
<evidence type="ECO:0000256" key="1">
    <source>
        <dbReference type="SAM" id="SignalP"/>
    </source>
</evidence>
<keyword evidence="1" id="KW-0732">Signal</keyword>
<dbReference type="Pfam" id="PF07485">
    <property type="entry name" value="DUF1529"/>
    <property type="match status" value="2"/>
</dbReference>
<gene>
    <name evidence="2" type="ORF">E6K81_01595</name>
</gene>
<dbReference type="EMBL" id="VBPB01000020">
    <property type="protein sequence ID" value="TMQ74044.1"/>
    <property type="molecule type" value="Genomic_DNA"/>
</dbReference>
<reference evidence="2 3" key="1">
    <citation type="journal article" date="2019" name="Nat. Microbiol.">
        <title>Mediterranean grassland soil C-N compound turnover is dependent on rainfall and depth, and is mediated by genomically divergent microorganisms.</title>
        <authorList>
            <person name="Diamond S."/>
            <person name="Andeer P.F."/>
            <person name="Li Z."/>
            <person name="Crits-Christoph A."/>
            <person name="Burstein D."/>
            <person name="Anantharaman K."/>
            <person name="Lane K.R."/>
            <person name="Thomas B.C."/>
            <person name="Pan C."/>
            <person name="Northen T.R."/>
            <person name="Banfield J.F."/>
        </authorList>
    </citation>
    <scope>NUCLEOTIDE SEQUENCE [LARGE SCALE GENOMIC DNA]</scope>
    <source>
        <strain evidence="2">WS_11</strain>
    </source>
</reference>
<feature type="signal peptide" evidence="1">
    <location>
        <begin position="1"/>
        <end position="24"/>
    </location>
</feature>
<organism evidence="2 3">
    <name type="scientific">Eiseniibacteriota bacterium</name>
    <dbReference type="NCBI Taxonomy" id="2212470"/>
    <lineage>
        <taxon>Bacteria</taxon>
        <taxon>Candidatus Eiseniibacteriota</taxon>
    </lineage>
</organism>
<sequence>MCMRSKVLALTLLMAVIEPSSSRAASPSGSAAWDSVATILQTKDVFAAGYHRFNLPRRDLTLRVGDVTVAPELAQGGWVGFSDDPDMAMLMGDLVLTSTELSPVLAELAAQNLDVTAIHNHLVGEEPRLVYVHFGGHGRAVELARWLDRALALTATPRPVAPAASAPLAIDSAFVFTGLGRSGRTHGSVAQVSFMLVPGQVTMDGMEVTPALGYASPVNIQAIDATRAVATGDFAVTGRQVEPMLKAFATHGITATALHTHMIGESPTLYFIHFWAAAPLAKLVAGLRAVVDAAR</sequence>
<accession>A0A538UDS0</accession>
<protein>
    <submittedName>
        <fullName evidence="2">DUF1259 domain-containing protein</fullName>
    </submittedName>
</protein>
<evidence type="ECO:0000313" key="3">
    <source>
        <dbReference type="Proteomes" id="UP000319771"/>
    </source>
</evidence>
<comment type="caution">
    <text evidence="2">The sequence shown here is derived from an EMBL/GenBank/DDBJ whole genome shotgun (WGS) entry which is preliminary data.</text>
</comment>